<organism evidence="4 5">
    <name type="scientific">Streptomyces cinnamoneus</name>
    <name type="common">Streptoverticillium cinnamoneum</name>
    <dbReference type="NCBI Taxonomy" id="53446"/>
    <lineage>
        <taxon>Bacteria</taxon>
        <taxon>Bacillati</taxon>
        <taxon>Actinomycetota</taxon>
        <taxon>Actinomycetes</taxon>
        <taxon>Kitasatosporales</taxon>
        <taxon>Streptomycetaceae</taxon>
        <taxon>Streptomyces</taxon>
        <taxon>Streptomyces cinnamoneus group</taxon>
    </lineage>
</organism>
<feature type="compositionally biased region" description="Low complexity" evidence="1">
    <location>
        <begin position="40"/>
        <end position="64"/>
    </location>
</feature>
<dbReference type="Pfam" id="PF14016">
    <property type="entry name" value="DUF4232"/>
    <property type="match status" value="1"/>
</dbReference>
<evidence type="ECO:0000313" key="5">
    <source>
        <dbReference type="Proteomes" id="UP000222531"/>
    </source>
</evidence>
<accession>A0A2G1XJT9</accession>
<name>A0A2G1XJT9_STRCJ</name>
<keyword evidence="2" id="KW-0732">Signal</keyword>
<sequence length="336" mass="34440">MRSVLLTPPVLLVGVLLLTACGPQQSDSRSDRPARVKGDGSSCEESPSGAAAGSGAAVPPGDASGLEKDGVKIVGLSRGGRSCAEFEVTNHQTEPFSYTITFAFLSGSGEALENPGQTVASVMPGETLRRTVTMSRPPSSVRGGAARVRIAKVRSVPTSEAPSPGGPCPPSGLRVYTDDGDAAMGLRAVGLHLENCGTRADRLDGYPQLQLLDEDHRPVDSVKVLQGGDSIATGTGADGVPQPLTLQPGERARATLVWRNTVEAGVGDPVHAPYVRAWAKPDAVPVTVTPELDLGTTGKLGVGPWKKDDTNAPGQGGTAGAHSPEAPSGSARPVRP</sequence>
<proteinExistence type="predicted"/>
<dbReference type="AlphaFoldDB" id="A0A2G1XJT9"/>
<feature type="signal peptide" evidence="2">
    <location>
        <begin position="1"/>
        <end position="26"/>
    </location>
</feature>
<feature type="region of interest" description="Disordered" evidence="1">
    <location>
        <begin position="23"/>
        <end position="68"/>
    </location>
</feature>
<feature type="compositionally biased region" description="Basic and acidic residues" evidence="1">
    <location>
        <begin position="28"/>
        <end position="38"/>
    </location>
</feature>
<dbReference type="EMBL" id="NHZO01000145">
    <property type="protein sequence ID" value="PHQ51505.1"/>
    <property type="molecule type" value="Genomic_DNA"/>
</dbReference>
<dbReference type="InterPro" id="IPR025326">
    <property type="entry name" value="DUF4232"/>
</dbReference>
<dbReference type="OrthoDB" id="3827416at2"/>
<feature type="domain" description="DUF4232" evidence="3">
    <location>
        <begin position="168"/>
        <end position="305"/>
    </location>
</feature>
<feature type="region of interest" description="Disordered" evidence="1">
    <location>
        <begin position="294"/>
        <end position="336"/>
    </location>
</feature>
<evidence type="ECO:0000313" key="4">
    <source>
        <dbReference type="EMBL" id="PHQ51505.1"/>
    </source>
</evidence>
<protein>
    <recommendedName>
        <fullName evidence="3">DUF4232 domain-containing protein</fullName>
    </recommendedName>
</protein>
<reference evidence="4 5" key="1">
    <citation type="journal article" date="2017" name="Biochemistry">
        <title>Identification of the Biosynthetic Pathway for the Antibiotic Bicyclomycin.</title>
        <authorList>
            <person name="Patteson J."/>
            <person name="Cai W."/>
            <person name="Johnson R.A."/>
            <person name="Santa Maria K."/>
            <person name="Li B."/>
        </authorList>
    </citation>
    <scope>NUCLEOTIDE SEQUENCE [LARGE SCALE GENOMIC DNA]</scope>
    <source>
        <strain evidence="4 5">ATCC 21532</strain>
    </source>
</reference>
<evidence type="ECO:0000259" key="3">
    <source>
        <dbReference type="Pfam" id="PF14016"/>
    </source>
</evidence>
<evidence type="ECO:0000256" key="1">
    <source>
        <dbReference type="SAM" id="MobiDB-lite"/>
    </source>
</evidence>
<gene>
    <name evidence="4" type="ORF">BLA24_13430</name>
</gene>
<keyword evidence="5" id="KW-1185">Reference proteome</keyword>
<comment type="caution">
    <text evidence="4">The sequence shown here is derived from an EMBL/GenBank/DDBJ whole genome shotgun (WGS) entry which is preliminary data.</text>
</comment>
<dbReference type="RefSeq" id="WP_099199213.1">
    <property type="nucleotide sequence ID" value="NZ_NHZO01000145.1"/>
</dbReference>
<dbReference type="Proteomes" id="UP000222531">
    <property type="component" value="Unassembled WGS sequence"/>
</dbReference>
<evidence type="ECO:0000256" key="2">
    <source>
        <dbReference type="SAM" id="SignalP"/>
    </source>
</evidence>
<feature type="chain" id="PRO_5044380992" description="DUF4232 domain-containing protein" evidence="2">
    <location>
        <begin position="27"/>
        <end position="336"/>
    </location>
</feature>
<dbReference type="PROSITE" id="PS51257">
    <property type="entry name" value="PROKAR_LIPOPROTEIN"/>
    <property type="match status" value="1"/>
</dbReference>